<dbReference type="Pfam" id="PF11799">
    <property type="entry name" value="IMS_C"/>
    <property type="match status" value="1"/>
</dbReference>
<proteinExistence type="inferred from homology"/>
<dbReference type="PANTHER" id="PTHR11076:SF34">
    <property type="entry name" value="PROTEIN UMUC"/>
    <property type="match status" value="1"/>
</dbReference>
<dbReference type="InterPro" id="IPR017961">
    <property type="entry name" value="DNA_pol_Y-fam_little_finger"/>
</dbReference>
<reference evidence="7 8" key="1">
    <citation type="submission" date="2019-12" db="EMBL/GenBank/DDBJ databases">
        <title>Complete genome sequence of Pseudomonas stutzeri.</title>
        <authorList>
            <person name="Lim S.R."/>
            <person name="Kim J.H."/>
        </authorList>
    </citation>
    <scope>NUCLEOTIDE SEQUENCE [LARGE SCALE GENOMIC DNA]</scope>
    <source>
        <strain evidence="7 8">PM101005</strain>
        <plasmid evidence="8">p1_pm101005</plasmid>
    </source>
</reference>
<dbReference type="InterPro" id="IPR025188">
    <property type="entry name" value="DUF4113"/>
</dbReference>
<protein>
    <submittedName>
        <fullName evidence="7">DUF4113 domain-containing protein</fullName>
    </submittedName>
</protein>
<name>A0A6I6LQQ5_STUST</name>
<evidence type="ECO:0000259" key="6">
    <source>
        <dbReference type="PROSITE" id="PS50173"/>
    </source>
</evidence>
<evidence type="ECO:0000256" key="5">
    <source>
        <dbReference type="ARBA" id="ARBA00023236"/>
    </source>
</evidence>
<evidence type="ECO:0000313" key="8">
    <source>
        <dbReference type="Proteomes" id="UP000438983"/>
    </source>
</evidence>
<keyword evidence="3" id="KW-0741">SOS mutagenesis</keyword>
<dbReference type="GO" id="GO:0042276">
    <property type="term" value="P:error-prone translesion synthesis"/>
    <property type="evidence" value="ECO:0007669"/>
    <property type="project" value="TreeGrafter"/>
</dbReference>
<sequence length="425" mass="46947">MAGCHDYRLDRRQLFYCSAQILFEPWLRDSAVVVASNGDGCVVSRNDPAKALGIKMGQPVFELRDLEARNQVKIFSSNYSLYQSLSNRMMAILEEHSPRISPYSIDECFSWLDGIADPEAWGRQAQAQVMRRIGLPVGVGIGPTKTLAKLANWAAKRWKAKTGCVVLLTDPSRQEKLLRYAPVGEVWGIGRRLSARLESELSIKTAWQLANADPKLLRRYFSVYVERTARELCGIPCFPFGDTGPERKQQIISSRTFGEKIYRLESLRSAVAHYTSVAAAKLRGQGSLANCIQVFAQSSAFAPGERFSGTRIMALPYPTDDTRDLVAAAQQGLGAMFREGVAYAKAGVILSQFVERGAITGDLFAPAPRSGSKAVMQVMDAINARQGRGAIRLGSDHEGGGWVMRQRLLSPSYTTSWQELPQARC</sequence>
<dbReference type="Pfam" id="PF13438">
    <property type="entry name" value="DUF4113"/>
    <property type="match status" value="1"/>
</dbReference>
<dbReference type="AlphaFoldDB" id="A0A6I6LQQ5"/>
<dbReference type="InterPro" id="IPR043502">
    <property type="entry name" value="DNA/RNA_pol_sf"/>
</dbReference>
<dbReference type="EMBL" id="CP046903">
    <property type="protein sequence ID" value="QGZ32858.1"/>
    <property type="molecule type" value="Genomic_DNA"/>
</dbReference>
<dbReference type="GO" id="GO:0003887">
    <property type="term" value="F:DNA-directed DNA polymerase activity"/>
    <property type="evidence" value="ECO:0007669"/>
    <property type="project" value="TreeGrafter"/>
</dbReference>
<evidence type="ECO:0000256" key="2">
    <source>
        <dbReference type="ARBA" id="ARBA00022763"/>
    </source>
</evidence>
<dbReference type="InterPro" id="IPR043128">
    <property type="entry name" value="Rev_trsase/Diguanyl_cyclase"/>
</dbReference>
<evidence type="ECO:0000256" key="4">
    <source>
        <dbReference type="ARBA" id="ARBA00023204"/>
    </source>
</evidence>
<evidence type="ECO:0000256" key="3">
    <source>
        <dbReference type="ARBA" id="ARBA00023199"/>
    </source>
</evidence>
<dbReference type="Gene3D" id="3.40.1170.60">
    <property type="match status" value="1"/>
</dbReference>
<dbReference type="PANTHER" id="PTHR11076">
    <property type="entry name" value="DNA REPAIR POLYMERASE UMUC / TRANSFERASE FAMILY MEMBER"/>
    <property type="match status" value="1"/>
</dbReference>
<dbReference type="GO" id="GO:0005829">
    <property type="term" value="C:cytosol"/>
    <property type="evidence" value="ECO:0007669"/>
    <property type="project" value="TreeGrafter"/>
</dbReference>
<dbReference type="GO" id="GO:0003684">
    <property type="term" value="F:damaged DNA binding"/>
    <property type="evidence" value="ECO:0007669"/>
    <property type="project" value="InterPro"/>
</dbReference>
<dbReference type="CDD" id="cd01700">
    <property type="entry name" value="PolY_Pol_V_umuC"/>
    <property type="match status" value="1"/>
</dbReference>
<dbReference type="Gene3D" id="1.10.150.20">
    <property type="entry name" value="5' to 3' exonuclease, C-terminal subdomain"/>
    <property type="match status" value="1"/>
</dbReference>
<dbReference type="GO" id="GO:0006281">
    <property type="term" value="P:DNA repair"/>
    <property type="evidence" value="ECO:0007669"/>
    <property type="project" value="UniProtKB-KW"/>
</dbReference>
<evidence type="ECO:0000256" key="1">
    <source>
        <dbReference type="ARBA" id="ARBA00010945"/>
    </source>
</evidence>
<organism evidence="7 8">
    <name type="scientific">Stutzerimonas stutzeri</name>
    <name type="common">Pseudomonas stutzeri</name>
    <dbReference type="NCBI Taxonomy" id="316"/>
    <lineage>
        <taxon>Bacteria</taxon>
        <taxon>Pseudomonadati</taxon>
        <taxon>Pseudomonadota</taxon>
        <taxon>Gammaproteobacteria</taxon>
        <taxon>Pseudomonadales</taxon>
        <taxon>Pseudomonadaceae</taxon>
        <taxon>Stutzerimonas</taxon>
    </lineage>
</organism>
<geneLocation type="plasmid" evidence="8">
    <name>p1_pm101005</name>
</geneLocation>
<dbReference type="Gene3D" id="3.30.70.270">
    <property type="match status" value="1"/>
</dbReference>
<keyword evidence="4" id="KW-0234">DNA repair</keyword>
<accession>A0A6I6LQQ5</accession>
<gene>
    <name evidence="7" type="ORF">GQA94_22275</name>
</gene>
<dbReference type="SUPFAM" id="SSF56672">
    <property type="entry name" value="DNA/RNA polymerases"/>
    <property type="match status" value="1"/>
</dbReference>
<dbReference type="GO" id="GO:0009432">
    <property type="term" value="P:SOS response"/>
    <property type="evidence" value="ECO:0007669"/>
    <property type="project" value="UniProtKB-KW"/>
</dbReference>
<dbReference type="Proteomes" id="UP000438983">
    <property type="component" value="Plasmid p1_PM101005"/>
</dbReference>
<feature type="domain" description="UmuC" evidence="6">
    <location>
        <begin position="15"/>
        <end position="190"/>
    </location>
</feature>
<keyword evidence="5" id="KW-0742">SOS response</keyword>
<comment type="similarity">
    <text evidence="1">Belongs to the DNA polymerase type-Y family.</text>
</comment>
<dbReference type="OrthoDB" id="9808813at2"/>
<keyword evidence="7" id="KW-0614">Plasmid</keyword>
<dbReference type="Pfam" id="PF00817">
    <property type="entry name" value="IMS"/>
    <property type="match status" value="1"/>
</dbReference>
<keyword evidence="2" id="KW-0227">DNA damage</keyword>
<dbReference type="InterPro" id="IPR001126">
    <property type="entry name" value="UmuC"/>
</dbReference>
<dbReference type="InterPro" id="IPR050116">
    <property type="entry name" value="DNA_polymerase-Y"/>
</dbReference>
<evidence type="ECO:0000313" key="7">
    <source>
        <dbReference type="EMBL" id="QGZ32858.1"/>
    </source>
</evidence>
<dbReference type="PROSITE" id="PS50173">
    <property type="entry name" value="UMUC"/>
    <property type="match status" value="1"/>
</dbReference>